<dbReference type="InterPro" id="IPR012338">
    <property type="entry name" value="Beta-lactam/transpept-like"/>
</dbReference>
<dbReference type="GO" id="GO:0016787">
    <property type="term" value="F:hydrolase activity"/>
    <property type="evidence" value="ECO:0007669"/>
    <property type="project" value="UniProtKB-KW"/>
</dbReference>
<dbReference type="PANTHER" id="PTHR43319">
    <property type="entry name" value="BETA-LACTAMASE-RELATED"/>
    <property type="match status" value="1"/>
</dbReference>
<dbReference type="SUPFAM" id="SSF56601">
    <property type="entry name" value="beta-lactamase/transpeptidase-like"/>
    <property type="match status" value="1"/>
</dbReference>
<dbReference type="InterPro" id="IPR001466">
    <property type="entry name" value="Beta-lactam-related"/>
</dbReference>
<accession>A0ABP9LYS3</accession>
<keyword evidence="3" id="KW-1185">Reference proteome</keyword>
<dbReference type="InterPro" id="IPR052907">
    <property type="entry name" value="Beta-lactamase/esterase"/>
</dbReference>
<dbReference type="RefSeq" id="WP_194412837.1">
    <property type="nucleotide sequence ID" value="NZ_BAABKZ010000001.1"/>
</dbReference>
<protein>
    <submittedName>
        <fullName evidence="2">EstA family serine hydrolase</fullName>
    </submittedName>
</protein>
<dbReference type="Proteomes" id="UP001501407">
    <property type="component" value="Unassembled WGS sequence"/>
</dbReference>
<dbReference type="Pfam" id="PF00144">
    <property type="entry name" value="Beta-lactamase"/>
    <property type="match status" value="1"/>
</dbReference>
<evidence type="ECO:0000259" key="1">
    <source>
        <dbReference type="Pfam" id="PF00144"/>
    </source>
</evidence>
<evidence type="ECO:0000313" key="3">
    <source>
        <dbReference type="Proteomes" id="UP001501407"/>
    </source>
</evidence>
<sequence length="391" mass="42515">MNPTFTDTDSTAAAGVAGYADPRFEPVRARFTDFLNTGDEIGASIAVDIDGEMVVDLWGGHLDRTHQDPWREDTIVNVWSSTKTVSSLAILLLHERGLLDVFAPVARYWPEFAENGKELIEVRHVLAHTSGIPGWDQPVSIEDLYDTGEAARRLAAQAPWWEPGTASGYHVLSHGALIGELVRRVTGISLTEFVRTELSEPLDADFQIGVRQQDDPRVAEIIPAPPYDFELGDPDMSSIMMRALTGPATDAEMANTQAWRRAELGAANGHGNARALTRIMSPIARGGTVAGRSYLSGETIDLIFREQANGMDLVLPLPLRFGIGFALPHPESTPYLPTDGVCFWGGKGGSLVVMDVKRRTTISYVMNALDNDIIGSPRAAAYLSAIYEALA</sequence>
<gene>
    <name evidence="2" type="ORF">GCM10025760_10070</name>
</gene>
<organism evidence="2 3">
    <name type="scientific">Microbacterium yannicii</name>
    <dbReference type="NCBI Taxonomy" id="671622"/>
    <lineage>
        <taxon>Bacteria</taxon>
        <taxon>Bacillati</taxon>
        <taxon>Actinomycetota</taxon>
        <taxon>Actinomycetes</taxon>
        <taxon>Micrococcales</taxon>
        <taxon>Microbacteriaceae</taxon>
        <taxon>Microbacterium</taxon>
    </lineage>
</organism>
<feature type="domain" description="Beta-lactamase-related" evidence="1">
    <location>
        <begin position="28"/>
        <end position="371"/>
    </location>
</feature>
<keyword evidence="2" id="KW-0378">Hydrolase</keyword>
<evidence type="ECO:0000313" key="2">
    <source>
        <dbReference type="EMBL" id="GAA5088086.1"/>
    </source>
</evidence>
<dbReference type="Gene3D" id="3.40.710.10">
    <property type="entry name" value="DD-peptidase/beta-lactamase superfamily"/>
    <property type="match status" value="1"/>
</dbReference>
<dbReference type="PANTHER" id="PTHR43319:SF3">
    <property type="entry name" value="BETA-LACTAMASE-RELATED DOMAIN-CONTAINING PROTEIN"/>
    <property type="match status" value="1"/>
</dbReference>
<comment type="caution">
    <text evidence="2">The sequence shown here is derived from an EMBL/GenBank/DDBJ whole genome shotgun (WGS) entry which is preliminary data.</text>
</comment>
<dbReference type="EMBL" id="BAABKZ010000001">
    <property type="protein sequence ID" value="GAA5088086.1"/>
    <property type="molecule type" value="Genomic_DNA"/>
</dbReference>
<reference evidence="3" key="1">
    <citation type="journal article" date="2019" name="Int. J. Syst. Evol. Microbiol.">
        <title>The Global Catalogue of Microorganisms (GCM) 10K type strain sequencing project: providing services to taxonomists for standard genome sequencing and annotation.</title>
        <authorList>
            <consortium name="The Broad Institute Genomics Platform"/>
            <consortium name="The Broad Institute Genome Sequencing Center for Infectious Disease"/>
            <person name="Wu L."/>
            <person name="Ma J."/>
        </authorList>
    </citation>
    <scope>NUCLEOTIDE SEQUENCE [LARGE SCALE GENOMIC DNA]</scope>
    <source>
        <strain evidence="3">JCM 18959</strain>
    </source>
</reference>
<proteinExistence type="predicted"/>
<name>A0ABP9LYS3_9MICO</name>